<name>A0ABV6FH62_9BURK</name>
<dbReference type="EMBL" id="JBHLWP010000011">
    <property type="protein sequence ID" value="MFC0252741.1"/>
    <property type="molecule type" value="Genomic_DNA"/>
</dbReference>
<keyword evidence="2" id="KW-1133">Transmembrane helix</keyword>
<keyword evidence="2" id="KW-0812">Transmembrane</keyword>
<evidence type="ECO:0000256" key="1">
    <source>
        <dbReference type="PROSITE-ProRule" id="PRU00339"/>
    </source>
</evidence>
<gene>
    <name evidence="3" type="ORF">ACFFJK_12660</name>
</gene>
<dbReference type="InterPro" id="IPR019734">
    <property type="entry name" value="TPR_rpt"/>
</dbReference>
<dbReference type="Pfam" id="PF13432">
    <property type="entry name" value="TPR_16"/>
    <property type="match status" value="2"/>
</dbReference>
<dbReference type="RefSeq" id="WP_379679558.1">
    <property type="nucleotide sequence ID" value="NZ_JBHLWP010000011.1"/>
</dbReference>
<dbReference type="InterPro" id="IPR011990">
    <property type="entry name" value="TPR-like_helical_dom_sf"/>
</dbReference>
<dbReference type="PROSITE" id="PS50005">
    <property type="entry name" value="TPR"/>
    <property type="match status" value="1"/>
</dbReference>
<dbReference type="Proteomes" id="UP001589773">
    <property type="component" value="Unassembled WGS sequence"/>
</dbReference>
<evidence type="ECO:0000313" key="3">
    <source>
        <dbReference type="EMBL" id="MFC0252741.1"/>
    </source>
</evidence>
<evidence type="ECO:0000313" key="4">
    <source>
        <dbReference type="Proteomes" id="UP001589773"/>
    </source>
</evidence>
<keyword evidence="2" id="KW-0472">Membrane</keyword>
<keyword evidence="4" id="KW-1185">Reference proteome</keyword>
<feature type="repeat" description="TPR" evidence="1">
    <location>
        <begin position="111"/>
        <end position="144"/>
    </location>
</feature>
<comment type="caution">
    <text evidence="3">The sequence shown here is derived from an EMBL/GenBank/DDBJ whole genome shotgun (WGS) entry which is preliminary data.</text>
</comment>
<protein>
    <submittedName>
        <fullName evidence="3">Tetratricopeptide repeat protein</fullName>
    </submittedName>
</protein>
<proteinExistence type="predicted"/>
<evidence type="ECO:0000256" key="2">
    <source>
        <dbReference type="SAM" id="Phobius"/>
    </source>
</evidence>
<organism evidence="3 4">
    <name type="scientific">Massilia consociata</name>
    <dbReference type="NCBI Taxonomy" id="760117"/>
    <lineage>
        <taxon>Bacteria</taxon>
        <taxon>Pseudomonadati</taxon>
        <taxon>Pseudomonadota</taxon>
        <taxon>Betaproteobacteria</taxon>
        <taxon>Burkholderiales</taxon>
        <taxon>Oxalobacteraceae</taxon>
        <taxon>Telluria group</taxon>
        <taxon>Massilia</taxon>
    </lineage>
</organism>
<dbReference type="Gene3D" id="1.25.40.10">
    <property type="entry name" value="Tetratricopeptide repeat domain"/>
    <property type="match status" value="1"/>
</dbReference>
<keyword evidence="1" id="KW-0802">TPR repeat</keyword>
<feature type="transmembrane region" description="Helical" evidence="2">
    <location>
        <begin position="265"/>
        <end position="284"/>
    </location>
</feature>
<accession>A0ABV6FH62</accession>
<sequence length="297" mass="33728">MSDIDSPSAHDYLVRIDGLIERRRLAQASTLLAEALANFPDDSDLLYSAALIDYQHDDYQGALETLQGLLGRTPRHRAGRYLLALVHEAREEWPQAEAALLDLLHDYPETAMLYARYAMLMYRTQQIDKAKELAREALRLDPEDEAALAATMIGDLIDGKKGNERNSLAALMLKHPEDMLTARLLIVHLIQRGRYWSAKRIAVELLKAQPDSREALELVVEIEALCHWSVVPLWPLNRWGIAATIGLWLGWMGTYKLLRTYAPEISGTATLVILGYCIYSWVYPPLLKRRLKRRAGL</sequence>
<reference evidence="3 4" key="1">
    <citation type="submission" date="2024-09" db="EMBL/GenBank/DDBJ databases">
        <authorList>
            <person name="Sun Q."/>
            <person name="Mori K."/>
        </authorList>
    </citation>
    <scope>NUCLEOTIDE SEQUENCE [LARGE SCALE GENOMIC DNA]</scope>
    <source>
        <strain evidence="3 4">CCM 7792</strain>
    </source>
</reference>
<dbReference type="SUPFAM" id="SSF48452">
    <property type="entry name" value="TPR-like"/>
    <property type="match status" value="1"/>
</dbReference>